<dbReference type="EnsemblProtists" id="PYU1_T013078">
    <property type="protein sequence ID" value="PYU1_T013078"/>
    <property type="gene ID" value="PYU1_G013051"/>
</dbReference>
<reference evidence="3" key="2">
    <citation type="submission" date="2010-04" db="EMBL/GenBank/DDBJ databases">
        <authorList>
            <person name="Buell R."/>
            <person name="Hamilton J."/>
            <person name="Hostetler J."/>
        </authorList>
    </citation>
    <scope>NUCLEOTIDE SEQUENCE [LARGE SCALE GENOMIC DNA]</scope>
    <source>
        <strain evidence="3">DAOM:BR144</strain>
    </source>
</reference>
<dbReference type="SUPFAM" id="SSF52540">
    <property type="entry name" value="P-loop containing nucleoside triphosphate hydrolases"/>
    <property type="match status" value="1"/>
</dbReference>
<name>K3X779_GLOUD</name>
<dbReference type="InterPro" id="IPR010926">
    <property type="entry name" value="Myosin_TH1"/>
</dbReference>
<reference evidence="3" key="1">
    <citation type="journal article" date="2010" name="Genome Biol.">
        <title>Genome sequence of the necrotrophic plant pathogen Pythium ultimum reveals original pathogenicity mechanisms and effector repertoire.</title>
        <authorList>
            <person name="Levesque C.A."/>
            <person name="Brouwer H."/>
            <person name="Cano L."/>
            <person name="Hamilton J.P."/>
            <person name="Holt C."/>
            <person name="Huitema E."/>
            <person name="Raffaele S."/>
            <person name="Robideau G.P."/>
            <person name="Thines M."/>
            <person name="Win J."/>
            <person name="Zerillo M.M."/>
            <person name="Beakes G.W."/>
            <person name="Boore J.L."/>
            <person name="Busam D."/>
            <person name="Dumas B."/>
            <person name="Ferriera S."/>
            <person name="Fuerstenberg S.I."/>
            <person name="Gachon C.M."/>
            <person name="Gaulin E."/>
            <person name="Govers F."/>
            <person name="Grenville-Briggs L."/>
            <person name="Horner N."/>
            <person name="Hostetler J."/>
            <person name="Jiang R.H."/>
            <person name="Johnson J."/>
            <person name="Krajaejun T."/>
            <person name="Lin H."/>
            <person name="Meijer H.J."/>
            <person name="Moore B."/>
            <person name="Morris P."/>
            <person name="Phuntmart V."/>
            <person name="Puiu D."/>
            <person name="Shetty J."/>
            <person name="Stajich J.E."/>
            <person name="Tripathy S."/>
            <person name="Wawra S."/>
            <person name="van West P."/>
            <person name="Whitty B.R."/>
            <person name="Coutinho P.M."/>
            <person name="Henrissat B."/>
            <person name="Martin F."/>
            <person name="Thomas P.D."/>
            <person name="Tyler B.M."/>
            <person name="De Vries R.P."/>
            <person name="Kamoun S."/>
            <person name="Yandell M."/>
            <person name="Tisserat N."/>
            <person name="Buell C.R."/>
        </authorList>
    </citation>
    <scope>NUCLEOTIDE SEQUENCE</scope>
    <source>
        <strain evidence="3">DAOM:BR144</strain>
    </source>
</reference>
<dbReference type="STRING" id="431595.K3X779"/>
<dbReference type="Proteomes" id="UP000019132">
    <property type="component" value="Unassembled WGS sequence"/>
</dbReference>
<dbReference type="GO" id="GO:0003774">
    <property type="term" value="F:cytoskeletal motor activity"/>
    <property type="evidence" value="ECO:0007669"/>
    <property type="project" value="InterPro"/>
</dbReference>
<dbReference type="InParanoid" id="K3X779"/>
<evidence type="ECO:0000259" key="1">
    <source>
        <dbReference type="PROSITE" id="PS51757"/>
    </source>
</evidence>
<evidence type="ECO:0000313" key="2">
    <source>
        <dbReference type="EnsemblProtists" id="PYU1_T013078"/>
    </source>
</evidence>
<dbReference type="AlphaFoldDB" id="K3X779"/>
<dbReference type="HOGENOM" id="CLU_714742_0_0_1"/>
<accession>K3X779</accession>
<keyword evidence="3" id="KW-1185">Reference proteome</keyword>
<proteinExistence type="predicted"/>
<dbReference type="EMBL" id="GL376570">
    <property type="status" value="NOT_ANNOTATED_CDS"/>
    <property type="molecule type" value="Genomic_DNA"/>
</dbReference>
<dbReference type="Pfam" id="PF06017">
    <property type="entry name" value="Myosin_TH1"/>
    <property type="match status" value="1"/>
</dbReference>
<sequence>MVYDAETEQNVPFIEDSQTLGCFSLGRNKIFLRHPQALSALEVLREQKIPVMVNVIENAWRRYNNRIALAKFIATEKELSAAYNAIWANCQDRRKRRPGANDKAKIEKLYGAWSAISQKLLKPDNRLAAKLAEAEKENSIIFAQSFVRAASKRRAFLKLKDAQIVFSKAYRGLKTRKQMAHELWQSCKVALLGVRTEFERYMGKKKRRRNTLDRIYKGDYIGVNVYPGYANILQSKGPQKLLFLGHVDKVNERFVHQPRVLMIGTYAIFNLKADKIHQPKERRMIELTKLAGVSMSTQPDNYLFLHVKNDADLLVVVPQKTEIVNALRKRILAASGRELKVNIADSIDFDAVKGKPLTVKFEFDRTLTEAVWNKIDRKTMLVKVGII</sequence>
<reference evidence="2" key="3">
    <citation type="submission" date="2015-02" db="UniProtKB">
        <authorList>
            <consortium name="EnsemblProtists"/>
        </authorList>
    </citation>
    <scope>IDENTIFICATION</scope>
    <source>
        <strain evidence="2">DAOM BR144</strain>
    </source>
</reference>
<dbReference type="InterPro" id="IPR027417">
    <property type="entry name" value="P-loop_NTPase"/>
</dbReference>
<dbReference type="PANTHER" id="PTHR34969">
    <property type="entry name" value="OS01G0621700 PROTEIN"/>
    <property type="match status" value="1"/>
</dbReference>
<dbReference type="eggNOG" id="KOG0162">
    <property type="taxonomic scope" value="Eukaryota"/>
</dbReference>
<feature type="domain" description="TH1" evidence="1">
    <location>
        <begin position="205"/>
        <end position="386"/>
    </location>
</feature>
<dbReference type="PANTHER" id="PTHR34969:SF1">
    <property type="entry name" value="TH1 DOMAIN-CONTAINING PROTEIN"/>
    <property type="match status" value="1"/>
</dbReference>
<dbReference type="VEuPathDB" id="FungiDB:PYU1_G013051"/>
<protein>
    <recommendedName>
        <fullName evidence="1">TH1 domain-containing protein</fullName>
    </recommendedName>
</protein>
<dbReference type="GO" id="GO:0016459">
    <property type="term" value="C:myosin complex"/>
    <property type="evidence" value="ECO:0007669"/>
    <property type="project" value="InterPro"/>
</dbReference>
<evidence type="ECO:0000313" key="3">
    <source>
        <dbReference type="Proteomes" id="UP000019132"/>
    </source>
</evidence>
<dbReference type="PROSITE" id="PS51757">
    <property type="entry name" value="TH1"/>
    <property type="match status" value="1"/>
</dbReference>
<organism evidence="2 3">
    <name type="scientific">Globisporangium ultimum (strain ATCC 200006 / CBS 805.95 / DAOM BR144)</name>
    <name type="common">Pythium ultimum</name>
    <dbReference type="NCBI Taxonomy" id="431595"/>
    <lineage>
        <taxon>Eukaryota</taxon>
        <taxon>Sar</taxon>
        <taxon>Stramenopiles</taxon>
        <taxon>Oomycota</taxon>
        <taxon>Peronosporomycetes</taxon>
        <taxon>Pythiales</taxon>
        <taxon>Pythiaceae</taxon>
        <taxon>Globisporangium</taxon>
    </lineage>
</organism>